<dbReference type="Pfam" id="PF00106">
    <property type="entry name" value="adh_short"/>
    <property type="match status" value="1"/>
</dbReference>
<evidence type="ECO:0000313" key="2">
    <source>
        <dbReference type="Proteomes" id="UP001500804"/>
    </source>
</evidence>
<dbReference type="SUPFAM" id="SSF51735">
    <property type="entry name" value="NAD(P)-binding Rossmann-fold domains"/>
    <property type="match status" value="1"/>
</dbReference>
<dbReference type="EMBL" id="BAABJO010000045">
    <property type="protein sequence ID" value="GAA5139948.1"/>
    <property type="molecule type" value="Genomic_DNA"/>
</dbReference>
<dbReference type="Proteomes" id="UP001500804">
    <property type="component" value="Unassembled WGS sequence"/>
</dbReference>
<dbReference type="Gene3D" id="3.40.50.720">
    <property type="entry name" value="NAD(P)-binding Rossmann-like Domain"/>
    <property type="match status" value="1"/>
</dbReference>
<evidence type="ECO:0000313" key="1">
    <source>
        <dbReference type="EMBL" id="GAA5139948.1"/>
    </source>
</evidence>
<comment type="caution">
    <text evidence="1">The sequence shown here is derived from an EMBL/GenBank/DDBJ whole genome shotgun (WGS) entry which is preliminary data.</text>
</comment>
<sequence length="82" mass="8516">MYDTALLRGTVAVVTGARHGLGRAYAHASADIGAGIVVDDIDDEAARIVVTEIEETGGGVAANGAGVSRERCKPRVIQDRPR</sequence>
<dbReference type="RefSeq" id="WP_345612337.1">
    <property type="nucleotide sequence ID" value="NZ_BAABJO010000045.1"/>
</dbReference>
<name>A0ABP9P2Z8_9PSEU</name>
<organism evidence="1 2">
    <name type="scientific">Pseudonocardia adelaidensis</name>
    <dbReference type="NCBI Taxonomy" id="648754"/>
    <lineage>
        <taxon>Bacteria</taxon>
        <taxon>Bacillati</taxon>
        <taxon>Actinomycetota</taxon>
        <taxon>Actinomycetes</taxon>
        <taxon>Pseudonocardiales</taxon>
        <taxon>Pseudonocardiaceae</taxon>
        <taxon>Pseudonocardia</taxon>
    </lineage>
</organism>
<keyword evidence="2" id="KW-1185">Reference proteome</keyword>
<dbReference type="InterPro" id="IPR002347">
    <property type="entry name" value="SDR_fam"/>
</dbReference>
<dbReference type="InterPro" id="IPR036291">
    <property type="entry name" value="NAD(P)-bd_dom_sf"/>
</dbReference>
<reference evidence="2" key="1">
    <citation type="journal article" date="2019" name="Int. J. Syst. Evol. Microbiol.">
        <title>The Global Catalogue of Microorganisms (GCM) 10K type strain sequencing project: providing services to taxonomists for standard genome sequencing and annotation.</title>
        <authorList>
            <consortium name="The Broad Institute Genomics Platform"/>
            <consortium name="The Broad Institute Genome Sequencing Center for Infectious Disease"/>
            <person name="Wu L."/>
            <person name="Ma J."/>
        </authorList>
    </citation>
    <scope>NUCLEOTIDE SEQUENCE [LARGE SCALE GENOMIC DNA]</scope>
    <source>
        <strain evidence="2">JCM 18302</strain>
    </source>
</reference>
<accession>A0ABP9P2Z8</accession>
<protein>
    <recommendedName>
        <fullName evidence="3">Short subunit dehydrogenase</fullName>
    </recommendedName>
</protein>
<proteinExistence type="predicted"/>
<gene>
    <name evidence="1" type="ORF">GCM10023320_76830</name>
</gene>
<evidence type="ECO:0008006" key="3">
    <source>
        <dbReference type="Google" id="ProtNLM"/>
    </source>
</evidence>